<dbReference type="SUPFAM" id="SSF52317">
    <property type="entry name" value="Class I glutamine amidotransferase-like"/>
    <property type="match status" value="1"/>
</dbReference>
<name>A0A6G5QKM4_CAMRE</name>
<organism evidence="2 3">
    <name type="scientific">Campylobacter rectus</name>
    <name type="common">Wolinella recta</name>
    <dbReference type="NCBI Taxonomy" id="203"/>
    <lineage>
        <taxon>Bacteria</taxon>
        <taxon>Pseudomonadati</taxon>
        <taxon>Campylobacterota</taxon>
        <taxon>Epsilonproteobacteria</taxon>
        <taxon>Campylobacterales</taxon>
        <taxon>Campylobacteraceae</taxon>
        <taxon>Campylobacter</taxon>
    </lineage>
</organism>
<dbReference type="InterPro" id="IPR029062">
    <property type="entry name" value="Class_I_gatase-like"/>
</dbReference>
<evidence type="ECO:0000259" key="1">
    <source>
        <dbReference type="Pfam" id="PF01965"/>
    </source>
</evidence>
<dbReference type="Pfam" id="PF01965">
    <property type="entry name" value="DJ-1_PfpI"/>
    <property type="match status" value="1"/>
</dbReference>
<dbReference type="PANTHER" id="PTHR48094:SF12">
    <property type="entry name" value="PARKINSON DISEASE PROTEIN 7 HOMOLOG"/>
    <property type="match status" value="1"/>
</dbReference>
<dbReference type="KEGG" id="crx:CRECT_0557"/>
<dbReference type="InterPro" id="IPR002818">
    <property type="entry name" value="DJ-1/PfpI"/>
</dbReference>
<dbReference type="Gene3D" id="3.40.50.880">
    <property type="match status" value="1"/>
</dbReference>
<dbReference type="NCBIfam" id="TIGR01383">
    <property type="entry name" value="not_thiJ"/>
    <property type="match status" value="1"/>
</dbReference>
<dbReference type="RefSeq" id="WP_004319186.1">
    <property type="nucleotide sequence ID" value="NZ_CP012543.1"/>
</dbReference>
<dbReference type="AlphaFoldDB" id="A0A6G5QKM4"/>
<protein>
    <submittedName>
        <fullName evidence="2">DJ-1/PfpI family protein (DUF4066 domain)</fullName>
    </submittedName>
</protein>
<accession>A0A6G5QKM4</accession>
<reference evidence="2 3" key="1">
    <citation type="submission" date="2016-07" db="EMBL/GenBank/DDBJ databases">
        <title>Comparative genomics of the Campylobacter concisus group.</title>
        <authorList>
            <person name="Miller W.G."/>
            <person name="Yee E."/>
            <person name="Chapman M.H."/>
            <person name="Huynh S."/>
            <person name="Bono J.L."/>
            <person name="On S.L.W."/>
            <person name="StLeger J."/>
            <person name="Foster G."/>
            <person name="Parker C.T."/>
        </authorList>
    </citation>
    <scope>NUCLEOTIDE SEQUENCE [LARGE SCALE GENOMIC DNA]</scope>
    <source>
        <strain evidence="2 3">ATCC 33238</strain>
    </source>
</reference>
<dbReference type="CDD" id="cd03135">
    <property type="entry name" value="GATase1_DJ-1"/>
    <property type="match status" value="1"/>
</dbReference>
<gene>
    <name evidence="2" type="ORF">CRECT_0557</name>
</gene>
<evidence type="ECO:0000313" key="3">
    <source>
        <dbReference type="Proteomes" id="UP000502377"/>
    </source>
</evidence>
<dbReference type="InterPro" id="IPR006287">
    <property type="entry name" value="DJ-1"/>
</dbReference>
<dbReference type="GO" id="GO:0005737">
    <property type="term" value="C:cytoplasm"/>
    <property type="evidence" value="ECO:0007669"/>
    <property type="project" value="TreeGrafter"/>
</dbReference>
<dbReference type="InterPro" id="IPR050325">
    <property type="entry name" value="Prot/Nucl_acid_deglycase"/>
</dbReference>
<dbReference type="Proteomes" id="UP000502377">
    <property type="component" value="Chromosome"/>
</dbReference>
<feature type="domain" description="DJ-1/PfpI" evidence="1">
    <location>
        <begin position="2"/>
        <end position="163"/>
    </location>
</feature>
<dbReference type="PANTHER" id="PTHR48094">
    <property type="entry name" value="PROTEIN/NUCLEIC ACID DEGLYCASE DJ-1-RELATED"/>
    <property type="match status" value="1"/>
</dbReference>
<dbReference type="EMBL" id="CP012543">
    <property type="protein sequence ID" value="QCD46248.1"/>
    <property type="molecule type" value="Genomic_DNA"/>
</dbReference>
<sequence>MKKVAVIFADGFEEIEGVSIVDVLRRGGVEAHMVGLDKLPITGAHGMKFVCDMTLYDLEIEEYDMLVLPGGYPGVTNLSGNLKMRETIKKFDKKGKFVAAICAAPIALGVAEVMKGEFTCYPSCEANVEGGTYVSDKNVVQSGNIITSKGPATAMEFALQLVKILNGEQVYNEVKDGLLFVK</sequence>
<proteinExistence type="predicted"/>
<evidence type="ECO:0000313" key="2">
    <source>
        <dbReference type="EMBL" id="QCD46248.1"/>
    </source>
</evidence>